<keyword evidence="6" id="KW-0732">Signal</keyword>
<proteinExistence type="inferred from homology"/>
<keyword evidence="8" id="KW-1185">Reference proteome</keyword>
<feature type="chain" id="PRO_5035473162" evidence="6">
    <location>
        <begin position="23"/>
        <end position="200"/>
    </location>
</feature>
<comment type="subcellular location">
    <subcellularLocation>
        <location evidence="1">Nucleus</location>
    </subcellularLocation>
</comment>
<dbReference type="AlphaFoldDB" id="A0A8J9ZVK5"/>
<dbReference type="EMBL" id="OV696690">
    <property type="protein sequence ID" value="CAH1264424.1"/>
    <property type="molecule type" value="Genomic_DNA"/>
</dbReference>
<dbReference type="GO" id="GO:0000408">
    <property type="term" value="C:EKC/KEOPS complex"/>
    <property type="evidence" value="ECO:0007669"/>
    <property type="project" value="TreeGrafter"/>
</dbReference>
<dbReference type="NCBIfam" id="NF011465">
    <property type="entry name" value="PRK14886.1-1"/>
    <property type="match status" value="1"/>
</dbReference>
<dbReference type="PANTHER" id="PTHR15840:SF10">
    <property type="entry name" value="EKC_KEOPS COMPLEX SUBUNIT TPRKB"/>
    <property type="match status" value="1"/>
</dbReference>
<name>A0A8J9ZVK5_BRALA</name>
<dbReference type="PANTHER" id="PTHR15840">
    <property type="entry name" value="CGI-121 FAMILY MEMBER"/>
    <property type="match status" value="1"/>
</dbReference>
<protein>
    <submittedName>
        <fullName evidence="7">TPRKB protein</fullName>
    </submittedName>
</protein>
<dbReference type="InterPro" id="IPR036504">
    <property type="entry name" value="CGI121/TPRKB_sf"/>
</dbReference>
<evidence type="ECO:0000256" key="4">
    <source>
        <dbReference type="ARBA" id="ARBA00023242"/>
    </source>
</evidence>
<dbReference type="GO" id="GO:0005829">
    <property type="term" value="C:cytosol"/>
    <property type="evidence" value="ECO:0007669"/>
    <property type="project" value="TreeGrafter"/>
</dbReference>
<accession>A0A8J9ZVK5</accession>
<dbReference type="Proteomes" id="UP000838412">
    <property type="component" value="Chromosome 5"/>
</dbReference>
<dbReference type="SUPFAM" id="SSF143870">
    <property type="entry name" value="PF0523-like"/>
    <property type="match status" value="1"/>
</dbReference>
<evidence type="ECO:0000256" key="3">
    <source>
        <dbReference type="ARBA" id="ARBA00022694"/>
    </source>
</evidence>
<dbReference type="OrthoDB" id="329139at2759"/>
<evidence type="ECO:0000256" key="5">
    <source>
        <dbReference type="RuleBase" id="RU004398"/>
    </source>
</evidence>
<evidence type="ECO:0000313" key="8">
    <source>
        <dbReference type="Proteomes" id="UP000838412"/>
    </source>
</evidence>
<comment type="similarity">
    <text evidence="2 5">Belongs to the CGI121/TPRKB family.</text>
</comment>
<dbReference type="GO" id="GO:0005634">
    <property type="term" value="C:nucleus"/>
    <property type="evidence" value="ECO:0007669"/>
    <property type="project" value="UniProtKB-SubCell"/>
</dbReference>
<evidence type="ECO:0000256" key="2">
    <source>
        <dbReference type="ARBA" id="ARBA00005546"/>
    </source>
</evidence>
<evidence type="ECO:0000313" key="7">
    <source>
        <dbReference type="EMBL" id="CAH1264424.1"/>
    </source>
</evidence>
<evidence type="ECO:0000256" key="1">
    <source>
        <dbReference type="ARBA" id="ARBA00004123"/>
    </source>
</evidence>
<keyword evidence="4 5" id="KW-0539">Nucleus</keyword>
<dbReference type="InterPro" id="IPR013926">
    <property type="entry name" value="CGI121/TPRKB"/>
</dbReference>
<feature type="signal peptide" evidence="6">
    <location>
        <begin position="1"/>
        <end position="22"/>
    </location>
</feature>
<reference evidence="7" key="1">
    <citation type="submission" date="2022-01" db="EMBL/GenBank/DDBJ databases">
        <authorList>
            <person name="Braso-Vives M."/>
        </authorList>
    </citation>
    <scope>NUCLEOTIDE SEQUENCE</scope>
</reference>
<sequence length="200" mass="22448">MFDMTMLLLLLLLSSYDYNIRSVHTMEVSTTLDLYPDTTVSMVLFSGVTNGSEVRKKIMDGTIEAAVINAQMICDPFQVLVAVNKAVHLDKLDKKKTKTVFGEILFNLSPGNNILAAYQKFGVQDAERQDVLVVLLNDLQGQQLQQVSNIIQGTRIPLESLRDIRDEQQIIKLFKISEAERRVGRLEDVVVCRMATKDAG</sequence>
<dbReference type="Gene3D" id="3.30.2380.10">
    <property type="entry name" value="CGI121/TPRKB"/>
    <property type="match status" value="1"/>
</dbReference>
<organism evidence="7 8">
    <name type="scientific">Branchiostoma lanceolatum</name>
    <name type="common">Common lancelet</name>
    <name type="synonym">Amphioxus lanceolatum</name>
    <dbReference type="NCBI Taxonomy" id="7740"/>
    <lineage>
        <taxon>Eukaryota</taxon>
        <taxon>Metazoa</taxon>
        <taxon>Chordata</taxon>
        <taxon>Cephalochordata</taxon>
        <taxon>Leptocardii</taxon>
        <taxon>Amphioxiformes</taxon>
        <taxon>Branchiostomatidae</taxon>
        <taxon>Branchiostoma</taxon>
    </lineage>
</organism>
<gene>
    <name evidence="7" type="primary">TPRKB</name>
    <name evidence="7" type="ORF">BLAG_LOCUS18801</name>
</gene>
<dbReference type="GO" id="GO:0002949">
    <property type="term" value="P:tRNA threonylcarbamoyladenosine modification"/>
    <property type="evidence" value="ECO:0007669"/>
    <property type="project" value="TreeGrafter"/>
</dbReference>
<evidence type="ECO:0000256" key="6">
    <source>
        <dbReference type="SAM" id="SignalP"/>
    </source>
</evidence>
<dbReference type="Pfam" id="PF08617">
    <property type="entry name" value="CGI-121"/>
    <property type="match status" value="1"/>
</dbReference>
<keyword evidence="3" id="KW-0819">tRNA processing</keyword>